<comment type="caution">
    <text evidence="1">The sequence shown here is derived from an EMBL/GenBank/DDBJ whole genome shotgun (WGS) entry which is preliminary data.</text>
</comment>
<accession>A0ABX9QBC4</accession>
<dbReference type="EMBL" id="RAWI01000250">
    <property type="protein sequence ID" value="RKH99867.1"/>
    <property type="molecule type" value="Genomic_DNA"/>
</dbReference>
<organism evidence="1 2">
    <name type="scientific">Corallococcus praedator</name>
    <dbReference type="NCBI Taxonomy" id="2316724"/>
    <lineage>
        <taxon>Bacteria</taxon>
        <taxon>Pseudomonadati</taxon>
        <taxon>Myxococcota</taxon>
        <taxon>Myxococcia</taxon>
        <taxon>Myxococcales</taxon>
        <taxon>Cystobacterineae</taxon>
        <taxon>Myxococcaceae</taxon>
        <taxon>Corallococcus</taxon>
    </lineage>
</organism>
<sequence length="179" mass="19281">MRLFLVRHGEAAETPEGLGDEARALTAKGRVNIAQHFASLAERMGPISLILTSPLVRTVQTAQILSTAAKYEGILRAHPCLLPEKPVGSVDPVLKEHKEENLVLVGHQPSMGALAAHLLGLQSFPKPVNPGTVIALEWPETPTSTEDQVPGEKGENPPAQHLKFLFYAAPGQQILDVIQ</sequence>
<dbReference type="SMART" id="SM00855">
    <property type="entry name" value="PGAM"/>
    <property type="match status" value="1"/>
</dbReference>
<evidence type="ECO:0000313" key="1">
    <source>
        <dbReference type="EMBL" id="RKH99867.1"/>
    </source>
</evidence>
<dbReference type="InterPro" id="IPR029033">
    <property type="entry name" value="His_PPase_superfam"/>
</dbReference>
<dbReference type="Pfam" id="PF00300">
    <property type="entry name" value="His_Phos_1"/>
    <property type="match status" value="1"/>
</dbReference>
<gene>
    <name evidence="1" type="ORF">D7Y13_27235</name>
</gene>
<evidence type="ECO:0000313" key="2">
    <source>
        <dbReference type="Proteomes" id="UP000278907"/>
    </source>
</evidence>
<keyword evidence="2" id="KW-1185">Reference proteome</keyword>
<dbReference type="Proteomes" id="UP000278907">
    <property type="component" value="Unassembled WGS sequence"/>
</dbReference>
<reference evidence="1 2" key="1">
    <citation type="submission" date="2018-09" db="EMBL/GenBank/DDBJ databases">
        <authorList>
            <person name="Livingstone P.G."/>
            <person name="Whitworth D.E."/>
        </authorList>
    </citation>
    <scope>NUCLEOTIDE SEQUENCE [LARGE SCALE GENOMIC DNA]</scope>
    <source>
        <strain evidence="1 2">CA031B</strain>
    </source>
</reference>
<name>A0ABX9QBC4_9BACT</name>
<dbReference type="CDD" id="cd07067">
    <property type="entry name" value="HP_PGM_like"/>
    <property type="match status" value="1"/>
</dbReference>
<dbReference type="Gene3D" id="3.40.50.1240">
    <property type="entry name" value="Phosphoglycerate mutase-like"/>
    <property type="match status" value="1"/>
</dbReference>
<dbReference type="SUPFAM" id="SSF53254">
    <property type="entry name" value="Phosphoglycerate mutase-like"/>
    <property type="match status" value="1"/>
</dbReference>
<dbReference type="InterPro" id="IPR013078">
    <property type="entry name" value="His_Pase_superF_clade-1"/>
</dbReference>
<protein>
    <submittedName>
        <fullName evidence="1">Histidine phosphatase</fullName>
    </submittedName>
</protein>
<proteinExistence type="predicted"/>
<dbReference type="RefSeq" id="WP_120534291.1">
    <property type="nucleotide sequence ID" value="NZ_RAWI01000250.1"/>
</dbReference>